<comment type="caution">
    <text evidence="9">The sequence shown here is derived from an EMBL/GenBank/DDBJ whole genome shotgun (WGS) entry which is preliminary data.</text>
</comment>
<dbReference type="Gene3D" id="2.60.120.260">
    <property type="entry name" value="Galactose-binding domain-like"/>
    <property type="match status" value="2"/>
</dbReference>
<dbReference type="Pfam" id="PF07745">
    <property type="entry name" value="Glyco_hydro_53"/>
    <property type="match status" value="3"/>
</dbReference>
<dbReference type="SUPFAM" id="SSF49785">
    <property type="entry name" value="Galactose-binding domain-like"/>
    <property type="match status" value="2"/>
</dbReference>
<gene>
    <name evidence="9" type="ORF">ACFO3J_09305</name>
</gene>
<dbReference type="EC" id="3.2.1.89" evidence="3 6"/>
<feature type="region of interest" description="Disordered" evidence="7">
    <location>
        <begin position="556"/>
        <end position="592"/>
    </location>
</feature>
<dbReference type="PROSITE" id="PS50022">
    <property type="entry name" value="FA58C_3"/>
    <property type="match status" value="1"/>
</dbReference>
<feature type="chain" id="PRO_5044971372" description="Arabinogalactan endo-beta-1,4-galactanase" evidence="6">
    <location>
        <begin position="43"/>
        <end position="1387"/>
    </location>
</feature>
<comment type="similarity">
    <text evidence="2 6">Belongs to the glycosyl hydrolase 53 family.</text>
</comment>
<dbReference type="InterPro" id="IPR011683">
    <property type="entry name" value="Glyco_hydro_53"/>
</dbReference>
<evidence type="ECO:0000313" key="9">
    <source>
        <dbReference type="EMBL" id="MFC4031674.1"/>
    </source>
</evidence>
<dbReference type="Gene3D" id="3.20.20.80">
    <property type="entry name" value="Glycosidases"/>
    <property type="match status" value="3"/>
</dbReference>
<dbReference type="PANTHER" id="PTHR34983">
    <property type="entry name" value="ARABINOGALACTAN ENDO-BETA-1,4-GALACTANASE A"/>
    <property type="match status" value="1"/>
</dbReference>
<dbReference type="PANTHER" id="PTHR34983:SF1">
    <property type="entry name" value="ARABINOGALACTAN ENDO-BETA-1,4-GALACTANASE A"/>
    <property type="match status" value="1"/>
</dbReference>
<evidence type="ECO:0000259" key="8">
    <source>
        <dbReference type="PROSITE" id="PS50022"/>
    </source>
</evidence>
<feature type="signal peptide" evidence="6">
    <location>
        <begin position="1"/>
        <end position="42"/>
    </location>
</feature>
<sequence>MSSTPSRPTRHRRSSRLTVLGRAFVTGVVLATTALTATAAGAAPADGGILPPLPDGLNAAIGKHLDANSGSAPGSALGNAADGDGTSRWCPSTVGAHTLTVDLGRATDITGTGVTFSGSEGSDGSHYSVTTGLHAPGDKPFPHQGPGDSDGIVQGPLYLFAGASGSAADTAATVKARYVTLHFQAPREENLCVQEFRVFSGSAVAAPGLQLGGDLTNLAADDTGSWSAGGTAAPVADILKSGGMNYGRVQLLVDPTDCGTTCAGLANGLTVAKRLKAAGMKISLDLEYADTPTSSVSQPTPAAWAGESPSALARTVRSYTGLVVAAFAHNGTPVSEVSIGDDITQGMLWPTGRLTVGGSGSADWSQLTALVAAGVQGVRDGSPRGSDPLIELSLDSGADNTTTVDFLHHIAAARIPFDVIGLAYLPWQQGAFTALKANLDDLADRFDQRLVVSESQFPCTDVTGYGTYSTAVPYPDTLPGYLISPSGQASYERDLVSLLASLRGGAGLGVFYSAPDTTGGLGLFTADGAAQPGAYGYRIGSKATLYHGASVSLPANTSPGDRAGTALPGRVPTAPQPTAAPLAAAPQSATQAPMPAGLDVAIGARAEAGSGSAPGSSVNNTVDGDGTDSWCPAALGPQTVTVDLGKPTDITGTGLTFSGQQAGDGSSYTVTTGLGAPGDQPFPNRTAGGNTIGQGPLYLFAGSAGKPAATVEARYVTLHYQVPREQSVCVQEFRVFSTDGRPSPDLELGADLSTLISDNATYTLNGASAPILSIFKTGGLNYVRLRLWMNPTGSPASNPTLANDLIMAKQVKAAGMKLLLDFHYSDTWADPQHQNVPTAWAGENLPQLTTSIHDYTRSVVEAFAANGTPVDQVAIGNEITQGTVWAATSVVGGSTTAVAGGSTLTAPAPAGAVNLKVAGAGSFAAGQTVTVGAGAQARPAVVAAVGTATRSTTLAAPVGAGDTVVKVASVTGWAVGDTVTLGAGPNQESATVAALGTAGAAGTGITLDGPAKRAHQTGAGAADLGTGITLTAPLPTAQPQGAVVATVTPKGTSTLRVGSTTGFTPGQKVAVDSSAGQETATVASVGTGTTGATLTFAAPLTRDHAGPFTVATATPAGTTTLKLAATSGIRVGDTLFVDAGANLVPDQLTETAKVAAVGTPGPDGTGVRLAEPLELGHAGAVTVQDVQTSGRLLFDPKTGKADWTSLTTLIKAGAQGAQAGNPAHHQLLIQLHVDRGGDNATTVDWMNHMVRAGVPFDVIGESYYPWYHGPMGAMKANLTDLVGRFHKDVLIAEDQFPQAPQGGYGTYNVADANYPDTLPGYPVTPAGQLSYQRDLDSLVASLPGGRGLGVFYWDGDGQGNLGMFNQQHAAQPVVYANQVGNGAGSAD</sequence>
<dbReference type="EMBL" id="JBHSBB010000008">
    <property type="protein sequence ID" value="MFC4031674.1"/>
    <property type="molecule type" value="Genomic_DNA"/>
</dbReference>
<proteinExistence type="inferred from homology"/>
<evidence type="ECO:0000256" key="5">
    <source>
        <dbReference type="ARBA" id="ARBA00023295"/>
    </source>
</evidence>
<name>A0ABV8HLG3_9ACTN</name>
<feature type="compositionally biased region" description="Low complexity" evidence="7">
    <location>
        <begin position="572"/>
        <end position="592"/>
    </location>
</feature>
<evidence type="ECO:0000256" key="6">
    <source>
        <dbReference type="RuleBase" id="RU361192"/>
    </source>
</evidence>
<organism evidence="9 10">
    <name type="scientific">Streptomyces polygonati</name>
    <dbReference type="NCBI Taxonomy" id="1617087"/>
    <lineage>
        <taxon>Bacteria</taxon>
        <taxon>Bacillati</taxon>
        <taxon>Actinomycetota</taxon>
        <taxon>Actinomycetes</taxon>
        <taxon>Kitasatosporales</taxon>
        <taxon>Streptomycetaceae</taxon>
        <taxon>Streptomyces</taxon>
    </lineage>
</organism>
<keyword evidence="6" id="KW-0732">Signal</keyword>
<keyword evidence="10" id="KW-1185">Reference proteome</keyword>
<feature type="domain" description="F5/8 type C" evidence="8">
    <location>
        <begin position="583"/>
        <end position="738"/>
    </location>
</feature>
<dbReference type="InterPro" id="IPR000421">
    <property type="entry name" value="FA58C"/>
</dbReference>
<keyword evidence="4 6" id="KW-0378">Hydrolase</keyword>
<reference evidence="10" key="1">
    <citation type="journal article" date="2019" name="Int. J. Syst. Evol. Microbiol.">
        <title>The Global Catalogue of Microorganisms (GCM) 10K type strain sequencing project: providing services to taxonomists for standard genome sequencing and annotation.</title>
        <authorList>
            <consortium name="The Broad Institute Genomics Platform"/>
            <consortium name="The Broad Institute Genome Sequencing Center for Infectious Disease"/>
            <person name="Wu L."/>
            <person name="Ma J."/>
        </authorList>
    </citation>
    <scope>NUCLEOTIDE SEQUENCE [LARGE SCALE GENOMIC DNA]</scope>
    <source>
        <strain evidence="10">CGMCC 4.7237</strain>
    </source>
</reference>
<evidence type="ECO:0000256" key="3">
    <source>
        <dbReference type="ARBA" id="ARBA00012556"/>
    </source>
</evidence>
<accession>A0ABV8HLG3</accession>
<evidence type="ECO:0000256" key="4">
    <source>
        <dbReference type="ARBA" id="ARBA00022801"/>
    </source>
</evidence>
<dbReference type="InterPro" id="IPR008979">
    <property type="entry name" value="Galactose-bd-like_sf"/>
</dbReference>
<evidence type="ECO:0000313" key="10">
    <source>
        <dbReference type="Proteomes" id="UP001595765"/>
    </source>
</evidence>
<dbReference type="SUPFAM" id="SSF51445">
    <property type="entry name" value="(Trans)glycosidases"/>
    <property type="match status" value="3"/>
</dbReference>
<comment type="catalytic activity">
    <reaction evidence="1 6">
        <text>The enzyme specifically hydrolyzes (1-&gt;4)-beta-D-galactosidic linkages in type I arabinogalactans.</text>
        <dbReference type="EC" id="3.2.1.89"/>
    </reaction>
</comment>
<evidence type="ECO:0000256" key="7">
    <source>
        <dbReference type="SAM" id="MobiDB-lite"/>
    </source>
</evidence>
<dbReference type="Proteomes" id="UP001595765">
    <property type="component" value="Unassembled WGS sequence"/>
</dbReference>
<dbReference type="RefSeq" id="WP_386427983.1">
    <property type="nucleotide sequence ID" value="NZ_JBHSBB010000008.1"/>
</dbReference>
<keyword evidence="5 6" id="KW-0326">Glycosidase</keyword>
<dbReference type="InterPro" id="IPR017853">
    <property type="entry name" value="GH"/>
</dbReference>
<protein>
    <recommendedName>
        <fullName evidence="3 6">Arabinogalactan endo-beta-1,4-galactanase</fullName>
        <ecNumber evidence="3 6">3.2.1.89</ecNumber>
    </recommendedName>
</protein>
<evidence type="ECO:0000256" key="2">
    <source>
        <dbReference type="ARBA" id="ARBA00010687"/>
    </source>
</evidence>
<dbReference type="GO" id="GO:0016787">
    <property type="term" value="F:hydrolase activity"/>
    <property type="evidence" value="ECO:0007669"/>
    <property type="project" value="UniProtKB-KW"/>
</dbReference>
<evidence type="ECO:0000256" key="1">
    <source>
        <dbReference type="ARBA" id="ARBA00001695"/>
    </source>
</evidence>